<name>A0A371BFL7_9SPHN</name>
<dbReference type="EMBL" id="QRGP01000001">
    <property type="protein sequence ID" value="RDV06395.1"/>
    <property type="molecule type" value="Genomic_DNA"/>
</dbReference>
<reference evidence="2" key="1">
    <citation type="submission" date="2018-08" db="EMBL/GenBank/DDBJ databases">
        <authorList>
            <person name="Kim S.-J."/>
            <person name="Jung G.-Y."/>
        </authorList>
    </citation>
    <scope>NUCLEOTIDE SEQUENCE [LARGE SCALE GENOMIC DNA]</scope>
    <source>
        <strain evidence="2">GY_G</strain>
    </source>
</reference>
<protein>
    <submittedName>
        <fullName evidence="1">Uncharacterized protein</fullName>
    </submittedName>
</protein>
<dbReference type="RefSeq" id="WP_115547948.1">
    <property type="nucleotide sequence ID" value="NZ_QRGP01000001.1"/>
</dbReference>
<evidence type="ECO:0000313" key="1">
    <source>
        <dbReference type="EMBL" id="RDV06395.1"/>
    </source>
</evidence>
<dbReference type="Proteomes" id="UP000263833">
    <property type="component" value="Unassembled WGS sequence"/>
</dbReference>
<organism evidence="1 2">
    <name type="scientific">Sphingorhabdus pulchriflava</name>
    <dbReference type="NCBI Taxonomy" id="2292257"/>
    <lineage>
        <taxon>Bacteria</taxon>
        <taxon>Pseudomonadati</taxon>
        <taxon>Pseudomonadota</taxon>
        <taxon>Alphaproteobacteria</taxon>
        <taxon>Sphingomonadales</taxon>
        <taxon>Sphingomonadaceae</taxon>
        <taxon>Sphingorhabdus</taxon>
    </lineage>
</organism>
<accession>A0A371BFL7</accession>
<comment type="caution">
    <text evidence="1">The sequence shown here is derived from an EMBL/GenBank/DDBJ whole genome shotgun (WGS) entry which is preliminary data.</text>
</comment>
<evidence type="ECO:0000313" key="2">
    <source>
        <dbReference type="Proteomes" id="UP000263833"/>
    </source>
</evidence>
<gene>
    <name evidence="1" type="ORF">DXH95_02930</name>
</gene>
<sequence length="85" mass="9346">MTTKLKGSRLQQLKLLDEAGAVSRETAVATSIGYNAFRPGTLSRMIGEGLVHNGYLPYQGDSRRRLSHYWLSDSGIAVLQGARHD</sequence>
<dbReference type="AlphaFoldDB" id="A0A371BFL7"/>
<keyword evidence="2" id="KW-1185">Reference proteome</keyword>
<proteinExistence type="predicted"/>